<feature type="transmembrane region" description="Helical" evidence="1">
    <location>
        <begin position="356"/>
        <end position="376"/>
    </location>
</feature>
<dbReference type="EMBL" id="CP051775">
    <property type="protein sequence ID" value="QJE74036.1"/>
    <property type="molecule type" value="Genomic_DNA"/>
</dbReference>
<dbReference type="Gene3D" id="3.30.70.1440">
    <property type="entry name" value="Multidrug efflux transporter AcrB pore domain"/>
    <property type="match status" value="1"/>
</dbReference>
<keyword evidence="1" id="KW-1133">Transmembrane helix</keyword>
<evidence type="ECO:0000313" key="3">
    <source>
        <dbReference type="Proteomes" id="UP000501891"/>
    </source>
</evidence>
<dbReference type="InterPro" id="IPR027463">
    <property type="entry name" value="AcrB_DN_DC_subdom"/>
</dbReference>
<dbReference type="PANTHER" id="PTHR32063">
    <property type="match status" value="1"/>
</dbReference>
<name>A0A858RAL9_9PROT</name>
<dbReference type="AlphaFoldDB" id="A0A858RAL9"/>
<dbReference type="PRINTS" id="PR00702">
    <property type="entry name" value="ACRIFLAVINRP"/>
</dbReference>
<dbReference type="GO" id="GO:0005886">
    <property type="term" value="C:plasma membrane"/>
    <property type="evidence" value="ECO:0007669"/>
    <property type="project" value="TreeGrafter"/>
</dbReference>
<evidence type="ECO:0000313" key="2">
    <source>
        <dbReference type="EMBL" id="QJE74036.1"/>
    </source>
</evidence>
<keyword evidence="3" id="KW-1185">Reference proteome</keyword>
<dbReference type="GO" id="GO:0042910">
    <property type="term" value="F:xenobiotic transmembrane transporter activity"/>
    <property type="evidence" value="ECO:0007669"/>
    <property type="project" value="TreeGrafter"/>
</dbReference>
<protein>
    <submittedName>
        <fullName evidence="2">Efflux RND transporter permease subunit</fullName>
    </submittedName>
</protein>
<dbReference type="InterPro" id="IPR001036">
    <property type="entry name" value="Acrflvin-R"/>
</dbReference>
<dbReference type="SUPFAM" id="SSF82866">
    <property type="entry name" value="Multidrug efflux transporter AcrB transmembrane domain"/>
    <property type="match status" value="2"/>
</dbReference>
<dbReference type="Gene3D" id="3.30.70.1430">
    <property type="entry name" value="Multidrug efflux transporter AcrB pore domain"/>
    <property type="match status" value="2"/>
</dbReference>
<feature type="transmembrane region" description="Helical" evidence="1">
    <location>
        <begin position="861"/>
        <end position="885"/>
    </location>
</feature>
<feature type="transmembrane region" description="Helical" evidence="1">
    <location>
        <begin position="994"/>
        <end position="1020"/>
    </location>
</feature>
<feature type="transmembrane region" description="Helical" evidence="1">
    <location>
        <begin position="15"/>
        <end position="33"/>
    </location>
</feature>
<feature type="transmembrane region" description="Helical" evidence="1">
    <location>
        <begin position="524"/>
        <end position="542"/>
    </location>
</feature>
<keyword evidence="1" id="KW-0812">Transmembrane</keyword>
<dbReference type="Gene3D" id="3.30.2090.10">
    <property type="entry name" value="Multidrug efflux transporter AcrB TolC docking domain, DN and DC subdomains"/>
    <property type="match status" value="2"/>
</dbReference>
<dbReference type="PANTHER" id="PTHR32063:SF33">
    <property type="entry name" value="RND SUPERFAMILY EFFLUX PUMP PERMEASE COMPONENT"/>
    <property type="match status" value="1"/>
</dbReference>
<feature type="transmembrane region" description="Helical" evidence="1">
    <location>
        <begin position="427"/>
        <end position="447"/>
    </location>
</feature>
<feature type="transmembrane region" description="Helical" evidence="1">
    <location>
        <begin position="891"/>
        <end position="911"/>
    </location>
</feature>
<dbReference type="Pfam" id="PF00873">
    <property type="entry name" value="ACR_tran"/>
    <property type="match status" value="1"/>
</dbReference>
<reference evidence="2" key="1">
    <citation type="submission" date="2020-04" db="EMBL/GenBank/DDBJ databases">
        <title>A desert anoxygenic phototrophic bacterium fixes CO2 using RubisCO under aerobic conditions.</title>
        <authorList>
            <person name="Tang K."/>
        </authorList>
    </citation>
    <scope>NUCLEOTIDE SEQUENCE [LARGE SCALE GENOMIC DNA]</scope>
    <source>
        <strain evidence="2">MIMtkB3</strain>
    </source>
</reference>
<feature type="transmembrane region" description="Helical" evidence="1">
    <location>
        <begin position="328"/>
        <end position="350"/>
    </location>
</feature>
<dbReference type="KEGG" id="acru:HHL28_13880"/>
<feature type="transmembrane region" description="Helical" evidence="1">
    <location>
        <begin position="459"/>
        <end position="482"/>
    </location>
</feature>
<dbReference type="SUPFAM" id="SSF82714">
    <property type="entry name" value="Multidrug efflux transporter AcrB TolC docking domain, DN and DC subdomains"/>
    <property type="match status" value="2"/>
</dbReference>
<proteinExistence type="predicted"/>
<dbReference type="SUPFAM" id="SSF82693">
    <property type="entry name" value="Multidrug efflux transporter AcrB pore domain, PN1, PN2, PC1 and PC2 subdomains"/>
    <property type="match status" value="2"/>
</dbReference>
<organism evidence="2 3">
    <name type="scientific">Aerophototrophica crusticola</name>
    <dbReference type="NCBI Taxonomy" id="1709002"/>
    <lineage>
        <taxon>Bacteria</taxon>
        <taxon>Pseudomonadati</taxon>
        <taxon>Pseudomonadota</taxon>
        <taxon>Alphaproteobacteria</taxon>
        <taxon>Rhodospirillales</taxon>
        <taxon>Rhodospirillaceae</taxon>
        <taxon>Aerophototrophica</taxon>
    </lineage>
</organism>
<dbReference type="Gene3D" id="3.30.70.1320">
    <property type="entry name" value="Multidrug efflux transporter AcrB pore domain like"/>
    <property type="match status" value="1"/>
</dbReference>
<dbReference type="Proteomes" id="UP000501891">
    <property type="component" value="Chromosome"/>
</dbReference>
<sequence length="1056" mass="115780">MNPGGLIRTFVRHKVAANILMLLMILSGAYAVLTLDRQIDPDFEVPAINVVVPWPGASADDVDRSIVEALEREVRFLDGIDDVTGRSREGIGELFINFKNGTDMSKALSEVESAIAGITTLPQGSEEPIVRRLEIYDEIMELVISGPLPEPALRAHAKRIRDQLMDRGVDRVDMLGMRDVEIWVEIPAAEMERLDMTLGDVARRVGQASSDVPSGSLTGGIEKQVRSLGEEREAAGVAGLTLRTDDQGRRLMLGEVAKVHETYEEGSVSGRRGGNPSIKLSLQKAKNGDLIAITGVVDQYLAGLKPPLPPGVTVEVFDRNSDALQDRIAMLVDNAVWGMLLVVAVLYVFLRPWITAWITVDVLTSLAVTFAIMLVLDQSINMMSLFALIMMVGIICDDAIVVAEQAQTYHERGWDPNRSVEYAARRMFWPVTAAAVTTVAAFGPMLMMRGTTGDFVEPLPMVAIAVILASLFGCFLILPAHLKHGLEKDNGKSSKARLWFEHHFHTFRDGPFTRAIQWATDNRYSTIAAAIAVMMVAVGLMMGGRVHFTFSPTPEGQWMNLNVLFSPGTPKETVAQQLDEAEAALYRVEQKLGYQRGEMIHMVFGRLGATTGDSLPEQVGDYVGSMNTELIAADARDHRLPDIMKQWEAETKLLPGIDQIIFSEERVGFGGSGVGWRLVHDDPYVLKKASEELKAVLATYGGVSGIRDNLPTGKPELVLKVTPRGEALGFTTELVGRQLRDALDGAVAKRFARGDEEVTIRVRLPESDQTEEGLRQFRLRSPAGEEVLLGEVVELHERPGLARILRSDGKRVLSVFAEVDPHVSNPGKIREEVEKEHLPKIMEKYGVSRNMSDGSQQEAEFWADFMAGVLVALAAIYLVLAWIMGSFARPVAVMAVIPFSVGGAIFGHWFMGADMTMMSYISIMGMSGILVNDSIQVVTSIDERTAAGQPPHYAVVHGAAERLRQVALTSLTTIFGLLPLMLETELQAQFLVPMAITFVFGIGTATVLVLLLMPAMLLAVEDAKHGLGWLWLRMKRGGRWLARDPDAPRPAHGGDD</sequence>
<dbReference type="Gene3D" id="1.20.1640.10">
    <property type="entry name" value="Multidrug efflux transporter AcrB transmembrane domain"/>
    <property type="match status" value="2"/>
</dbReference>
<evidence type="ECO:0000256" key="1">
    <source>
        <dbReference type="SAM" id="Phobius"/>
    </source>
</evidence>
<keyword evidence="1" id="KW-0472">Membrane</keyword>
<accession>A0A858RAL9</accession>
<gene>
    <name evidence="2" type="ORF">HHL28_13880</name>
</gene>